<accession>E1ZXM3</accession>
<protein>
    <submittedName>
        <fullName evidence="2">Uncharacterized protein</fullName>
    </submittedName>
</protein>
<dbReference type="Proteomes" id="UP000000311">
    <property type="component" value="Unassembled WGS sequence"/>
</dbReference>
<evidence type="ECO:0000313" key="2">
    <source>
        <dbReference type="EMBL" id="EFN74061.1"/>
    </source>
</evidence>
<reference evidence="2 3" key="1">
    <citation type="journal article" date="2010" name="Science">
        <title>Genomic comparison of the ants Camponotus floridanus and Harpegnathos saltator.</title>
        <authorList>
            <person name="Bonasio R."/>
            <person name="Zhang G."/>
            <person name="Ye C."/>
            <person name="Mutti N.S."/>
            <person name="Fang X."/>
            <person name="Qin N."/>
            <person name="Donahue G."/>
            <person name="Yang P."/>
            <person name="Li Q."/>
            <person name="Li C."/>
            <person name="Zhang P."/>
            <person name="Huang Z."/>
            <person name="Berger S.L."/>
            <person name="Reinberg D."/>
            <person name="Wang J."/>
            <person name="Liebig J."/>
        </authorList>
    </citation>
    <scope>NUCLEOTIDE SEQUENCE [LARGE SCALE GENOMIC DNA]</scope>
    <source>
        <strain evidence="3">C129</strain>
    </source>
</reference>
<organism evidence="3">
    <name type="scientific">Camponotus floridanus</name>
    <name type="common">Florida carpenter ant</name>
    <dbReference type="NCBI Taxonomy" id="104421"/>
    <lineage>
        <taxon>Eukaryota</taxon>
        <taxon>Metazoa</taxon>
        <taxon>Ecdysozoa</taxon>
        <taxon>Arthropoda</taxon>
        <taxon>Hexapoda</taxon>
        <taxon>Insecta</taxon>
        <taxon>Pterygota</taxon>
        <taxon>Neoptera</taxon>
        <taxon>Endopterygota</taxon>
        <taxon>Hymenoptera</taxon>
        <taxon>Apocrita</taxon>
        <taxon>Aculeata</taxon>
        <taxon>Formicoidea</taxon>
        <taxon>Formicidae</taxon>
        <taxon>Formicinae</taxon>
        <taxon>Camponotus</taxon>
    </lineage>
</organism>
<evidence type="ECO:0000256" key="1">
    <source>
        <dbReference type="SAM" id="MobiDB-lite"/>
    </source>
</evidence>
<name>E1ZXM3_CAMFO</name>
<evidence type="ECO:0000313" key="3">
    <source>
        <dbReference type="Proteomes" id="UP000000311"/>
    </source>
</evidence>
<dbReference type="AlphaFoldDB" id="E1ZXM3"/>
<proteinExistence type="predicted"/>
<dbReference type="InParanoid" id="E1ZXM3"/>
<dbReference type="OrthoDB" id="5986631at2759"/>
<dbReference type="EMBL" id="GL435067">
    <property type="protein sequence ID" value="EFN74061.1"/>
    <property type="molecule type" value="Genomic_DNA"/>
</dbReference>
<gene>
    <name evidence="2" type="ORF">EAG_07855</name>
</gene>
<sequence>MLIGLVRDSVLQCFCHSCKAPLGIVAGQRRNNAPFKKPSGKGKPRTKQPKKVKFISEYSDKLANIRRPLVSFE</sequence>
<feature type="compositionally biased region" description="Basic residues" evidence="1">
    <location>
        <begin position="38"/>
        <end position="50"/>
    </location>
</feature>
<feature type="region of interest" description="Disordered" evidence="1">
    <location>
        <begin position="30"/>
        <end position="50"/>
    </location>
</feature>
<dbReference type="STRING" id="104421.E1ZXM3"/>
<keyword evidence="3" id="KW-1185">Reference proteome</keyword>